<dbReference type="AlphaFoldDB" id="A0A1L7WFP4"/>
<evidence type="ECO:0000313" key="3">
    <source>
        <dbReference type="EMBL" id="CZR51592.1"/>
    </source>
</evidence>
<dbReference type="InterPro" id="IPR019007">
    <property type="entry name" value="Wbp11/ELF5/Saf1_N"/>
</dbReference>
<gene>
    <name evidence="3" type="ORF">PAC_01469</name>
</gene>
<name>A0A1L7WFP4_9HELO</name>
<keyword evidence="4" id="KW-1185">Reference proteome</keyword>
<evidence type="ECO:0000256" key="1">
    <source>
        <dbReference type="SAM" id="MobiDB-lite"/>
    </source>
</evidence>
<dbReference type="EMBL" id="FJOG01000002">
    <property type="protein sequence ID" value="CZR51592.1"/>
    <property type="molecule type" value="Genomic_DNA"/>
</dbReference>
<proteinExistence type="predicted"/>
<feature type="compositionally biased region" description="Basic and acidic residues" evidence="1">
    <location>
        <begin position="14"/>
        <end position="46"/>
    </location>
</feature>
<feature type="region of interest" description="Disordered" evidence="1">
    <location>
        <begin position="1"/>
        <end position="46"/>
    </location>
</feature>
<dbReference type="Proteomes" id="UP000184330">
    <property type="component" value="Unassembled WGS sequence"/>
</dbReference>
<feature type="compositionally biased region" description="Gly residues" evidence="1">
    <location>
        <begin position="105"/>
        <end position="120"/>
    </location>
</feature>
<dbReference type="Pfam" id="PF09429">
    <property type="entry name" value="Wbp11"/>
    <property type="match status" value="1"/>
</dbReference>
<feature type="compositionally biased region" description="Basic and acidic residues" evidence="1">
    <location>
        <begin position="156"/>
        <end position="174"/>
    </location>
</feature>
<feature type="region of interest" description="Disordered" evidence="1">
    <location>
        <begin position="91"/>
        <end position="208"/>
    </location>
</feature>
<accession>A0A1L7WFP4</accession>
<evidence type="ECO:0000259" key="2">
    <source>
        <dbReference type="Pfam" id="PF09429"/>
    </source>
</evidence>
<protein>
    <recommendedName>
        <fullName evidence="2">Wbp11/ELF5/Saf1 N-terminal domain-containing protein</fullName>
    </recommendedName>
</protein>
<feature type="region of interest" description="Disordered" evidence="1">
    <location>
        <begin position="240"/>
        <end position="304"/>
    </location>
</feature>
<evidence type="ECO:0000313" key="4">
    <source>
        <dbReference type="Proteomes" id="UP000184330"/>
    </source>
</evidence>
<dbReference type="STRING" id="576137.A0A1L7WFP4"/>
<dbReference type="GO" id="GO:0006396">
    <property type="term" value="P:RNA processing"/>
    <property type="evidence" value="ECO:0007669"/>
    <property type="project" value="InterPro"/>
</dbReference>
<organism evidence="3 4">
    <name type="scientific">Phialocephala subalpina</name>
    <dbReference type="NCBI Taxonomy" id="576137"/>
    <lineage>
        <taxon>Eukaryota</taxon>
        <taxon>Fungi</taxon>
        <taxon>Dikarya</taxon>
        <taxon>Ascomycota</taxon>
        <taxon>Pezizomycotina</taxon>
        <taxon>Leotiomycetes</taxon>
        <taxon>Helotiales</taxon>
        <taxon>Mollisiaceae</taxon>
        <taxon>Phialocephala</taxon>
        <taxon>Phialocephala fortinii species complex</taxon>
    </lineage>
</organism>
<feature type="compositionally biased region" description="Basic and acidic residues" evidence="1">
    <location>
        <begin position="188"/>
        <end position="208"/>
    </location>
</feature>
<feature type="domain" description="Wbp11/ELF5/Saf1 N-terminal" evidence="2">
    <location>
        <begin position="4"/>
        <end position="82"/>
    </location>
</feature>
<reference evidence="3 4" key="1">
    <citation type="submission" date="2016-03" db="EMBL/GenBank/DDBJ databases">
        <authorList>
            <person name="Ploux O."/>
        </authorList>
    </citation>
    <scope>NUCLEOTIDE SEQUENCE [LARGE SCALE GENOMIC DNA]</scope>
    <source>
        <strain evidence="3 4">UAMH 11012</strain>
    </source>
</reference>
<feature type="compositionally biased region" description="Basic and acidic residues" evidence="1">
    <location>
        <begin position="253"/>
        <end position="273"/>
    </location>
</feature>
<dbReference type="OrthoDB" id="5597581at2759"/>
<sequence>MPKEKSINPAQAQRKADKAKAIKKGKAENASRRNEKLARRNPDRLQKQLDELKEITTSGGTLTSHEKTLVESLERDLKAVKKAREALGDAAPKFGRGFGDRDGGGRGGFSGRGGRGGGVLGKRRRDGESESEEDEIPDDVKSIPMPRDTPPPIPKEVLDKWYAMRRERMVRERGPGGTNANNTPLGGNERRFSSGEGRGEEKSKPVMEARTVYEAKPAIRDLRKEAVAFVPAAVRTKLDKSKGVGGLVEPEEADRLEKAGYMSTRKEDKRSNSMEEDDNSRDQGSRVVTMEEVEDEDGQIFTYG</sequence>